<proteinExistence type="predicted"/>
<keyword evidence="2" id="KW-1185">Reference proteome</keyword>
<gene>
    <name evidence="1" type="ORF">QFC19_005061</name>
</gene>
<organism evidence="1 2">
    <name type="scientific">Naganishia cerealis</name>
    <dbReference type="NCBI Taxonomy" id="610337"/>
    <lineage>
        <taxon>Eukaryota</taxon>
        <taxon>Fungi</taxon>
        <taxon>Dikarya</taxon>
        <taxon>Basidiomycota</taxon>
        <taxon>Agaricomycotina</taxon>
        <taxon>Tremellomycetes</taxon>
        <taxon>Filobasidiales</taxon>
        <taxon>Filobasidiaceae</taxon>
        <taxon>Naganishia</taxon>
    </lineage>
</organism>
<reference evidence="1" key="1">
    <citation type="submission" date="2023-04" db="EMBL/GenBank/DDBJ databases">
        <title>Draft Genome sequencing of Naganishia species isolated from polar environments using Oxford Nanopore Technology.</title>
        <authorList>
            <person name="Leo P."/>
            <person name="Venkateswaran K."/>
        </authorList>
    </citation>
    <scope>NUCLEOTIDE SEQUENCE</scope>
    <source>
        <strain evidence="1">MNA-CCFEE 5261</strain>
    </source>
</reference>
<evidence type="ECO:0000313" key="1">
    <source>
        <dbReference type="EMBL" id="KAJ9101564.1"/>
    </source>
</evidence>
<comment type="caution">
    <text evidence="1">The sequence shown here is derived from an EMBL/GenBank/DDBJ whole genome shotgun (WGS) entry which is preliminary data.</text>
</comment>
<dbReference type="Proteomes" id="UP001241377">
    <property type="component" value="Unassembled WGS sequence"/>
</dbReference>
<protein>
    <submittedName>
        <fullName evidence="1">Uncharacterized protein</fullName>
    </submittedName>
</protein>
<dbReference type="EMBL" id="JASBWR010000056">
    <property type="protein sequence ID" value="KAJ9101564.1"/>
    <property type="molecule type" value="Genomic_DNA"/>
</dbReference>
<evidence type="ECO:0000313" key="2">
    <source>
        <dbReference type="Proteomes" id="UP001241377"/>
    </source>
</evidence>
<accession>A0ACC2VRC2</accession>
<name>A0ACC2VRC2_9TREE</name>
<sequence>MTIASIAPIAGEKRGSIPLTTLLRLNHALQKSIFSRKFYQQISDKVLASTATVDANLYFICYFTLLVSSVLNNKPQIRFFLAQRKHQLLQLLRRAVAATMGSDLRQSLNKKVAEVFLGEKPSWSQYEHKGEKPVSSLAVHLKAISSYLLDIRIFNRLTDSIKYMPWIIDEFAAMVKPGDSVPRSHRVVNFVQSINCLVLELFENAGWLTDHNWVGTGDNDYWCMETYIWCSRVWGLYLVLEVVELFRRVPISKWDANWRLSLFKQVVQLPLVVHWSLREGCLSPFWVGLFGSGASWWGFRDLWGSIDLS</sequence>